<evidence type="ECO:0000256" key="6">
    <source>
        <dbReference type="RuleBase" id="RU000631"/>
    </source>
</evidence>
<evidence type="ECO:0000313" key="10">
    <source>
        <dbReference type="Proteomes" id="UP000016646"/>
    </source>
</evidence>
<evidence type="ECO:0000259" key="8">
    <source>
        <dbReference type="SMART" id="SM00865"/>
    </source>
</evidence>
<evidence type="ECO:0000259" key="7">
    <source>
        <dbReference type="SMART" id="SM00864"/>
    </source>
</evidence>
<feature type="binding site" evidence="4">
    <location>
        <position position="151"/>
    </location>
    <ligand>
        <name>GTP</name>
        <dbReference type="ChEBI" id="CHEBI:37565"/>
    </ligand>
</feature>
<dbReference type="Pfam" id="PF12327">
    <property type="entry name" value="FtsZ_C"/>
    <property type="match status" value="1"/>
</dbReference>
<dbReference type="InterPro" id="IPR000158">
    <property type="entry name" value="Cell_div_FtsZ"/>
</dbReference>
<dbReference type="EMBL" id="AVQI01000008">
    <property type="protein sequence ID" value="ERK04928.1"/>
    <property type="molecule type" value="Genomic_DNA"/>
</dbReference>
<comment type="caution">
    <text evidence="9">The sequence shown here is derived from an EMBL/GenBank/DDBJ whole genome shotgun (WGS) entry which is preliminary data.</text>
</comment>
<dbReference type="SUPFAM" id="SSF55307">
    <property type="entry name" value="Tubulin C-terminal domain-like"/>
    <property type="match status" value="1"/>
</dbReference>
<feature type="binding site" evidence="4">
    <location>
        <position position="147"/>
    </location>
    <ligand>
        <name>GTP</name>
        <dbReference type="ChEBI" id="CHEBI:37565"/>
    </ligand>
</feature>
<dbReference type="CDD" id="cd02201">
    <property type="entry name" value="FtsZ_type1"/>
    <property type="match status" value="1"/>
</dbReference>
<evidence type="ECO:0000256" key="1">
    <source>
        <dbReference type="ARBA" id="ARBA00009690"/>
    </source>
</evidence>
<comment type="function">
    <text evidence="4 6">Essential cell division protein that forms a contractile ring structure (Z ring) at the future cell division site. The regulation of the ring assembly controls the timing and the location of cell division. One of the functions of the FtsZ ring is to recruit other cell division proteins to the septum to produce a new cell wall between the dividing cells. Binds GTP and shows GTPase activity.</text>
</comment>
<feature type="binding site" evidence="4">
    <location>
        <begin position="29"/>
        <end position="33"/>
    </location>
    <ligand>
        <name>GTP</name>
        <dbReference type="ChEBI" id="CHEBI:37565"/>
    </ligand>
</feature>
<dbReference type="InterPro" id="IPR024757">
    <property type="entry name" value="FtsZ_C"/>
</dbReference>
<feature type="binding site" evidence="4">
    <location>
        <begin position="116"/>
        <end position="118"/>
    </location>
    <ligand>
        <name>GTP</name>
        <dbReference type="ChEBI" id="CHEBI:37565"/>
    </ligand>
</feature>
<gene>
    <name evidence="4 9" type="primary">ftsZ</name>
    <name evidence="9" type="ORF">HMPREF0860_1224</name>
</gene>
<keyword evidence="10" id="KW-1185">Reference proteome</keyword>
<accession>A0ABP2YP53</accession>
<evidence type="ECO:0000256" key="4">
    <source>
        <dbReference type="HAMAP-Rule" id="MF_00909"/>
    </source>
</evidence>
<comment type="similarity">
    <text evidence="1 4 6">Belongs to the FtsZ family.</text>
</comment>
<dbReference type="Pfam" id="PF00091">
    <property type="entry name" value="Tubulin"/>
    <property type="match status" value="1"/>
</dbReference>
<feature type="binding site" evidence="4">
    <location>
        <position position="195"/>
    </location>
    <ligand>
        <name>GTP</name>
        <dbReference type="ChEBI" id="CHEBI:37565"/>
    </ligand>
</feature>
<sequence>MMDFSVINESGTALDAVSPAVIKVIGCGGGGSNAVNRMIDADIANVDFIVLNTDVQDLNRSKAETRLAIGRKVAKGLGAGGNPKVGEEAAEEDKEAIANLLEGTDMIFITAGMGGGTGTGSAPVVARIARSLGVLTVGVVTTPFEFEGPVRMRQAREGINRLHENVDSLIVIPNQQLLKVVDKNMPIRQAFLVADDVLRQGVEGISNIITKPGDVNRDFTDVKNTMLGQGEAILGVGHASGENRAVDAATKAIKNPLLEDTSIDGAKSVLINICSSGDISMLEVSEIMKVVRASIDPDANILWGQAIDPSLGENVSVTVIATGFHASFERGASEDALSSSSAVHDSSVVTSDEFSDILGGRGFESMRQKLSSAAETSLFDSVDSDAEKVPVAVGAPSVREQVNQKIGSLGKALSASVPRYSPSGIKPPAGFTGGNDISQPACWRASGRGELSRTIRLQD</sequence>
<keyword evidence="3 4" id="KW-0342">GTP-binding</keyword>
<feature type="domain" description="Tubulin/FtsZ 2-layer sandwich" evidence="8">
    <location>
        <begin position="215"/>
        <end position="333"/>
    </location>
</feature>
<dbReference type="PANTHER" id="PTHR30314">
    <property type="entry name" value="CELL DIVISION PROTEIN FTSZ-RELATED"/>
    <property type="match status" value="1"/>
</dbReference>
<dbReference type="Gene3D" id="3.40.50.1440">
    <property type="entry name" value="Tubulin/FtsZ, GTPase domain"/>
    <property type="match status" value="1"/>
</dbReference>
<dbReference type="PANTHER" id="PTHR30314:SF3">
    <property type="entry name" value="MITOCHONDRIAL DIVISION PROTEIN FSZA"/>
    <property type="match status" value="1"/>
</dbReference>
<dbReference type="InterPro" id="IPR003008">
    <property type="entry name" value="Tubulin_FtsZ_GTPase"/>
</dbReference>
<dbReference type="SMART" id="SM00865">
    <property type="entry name" value="Tubulin_C"/>
    <property type="match status" value="1"/>
</dbReference>
<dbReference type="InterPro" id="IPR008280">
    <property type="entry name" value="Tub_FtsZ_C"/>
</dbReference>
<dbReference type="InterPro" id="IPR037103">
    <property type="entry name" value="Tubulin/FtsZ-like_C"/>
</dbReference>
<keyword evidence="2 4" id="KW-0547">Nucleotide-binding</keyword>
<dbReference type="InterPro" id="IPR036525">
    <property type="entry name" value="Tubulin/FtsZ_GTPase_sf"/>
</dbReference>
<dbReference type="PROSITE" id="PS01135">
    <property type="entry name" value="FTSZ_2"/>
    <property type="match status" value="1"/>
</dbReference>
<evidence type="ECO:0000313" key="9">
    <source>
        <dbReference type="EMBL" id="ERK04928.1"/>
    </source>
</evidence>
<name>A0ABP2YP53_TRESO</name>
<feature type="domain" description="Tubulin/FtsZ GTPase" evidence="7">
    <location>
        <begin position="21"/>
        <end position="213"/>
    </location>
</feature>
<dbReference type="GO" id="GO:0051301">
    <property type="term" value="P:cell division"/>
    <property type="evidence" value="ECO:0007669"/>
    <property type="project" value="UniProtKB-KW"/>
</dbReference>
<dbReference type="SUPFAM" id="SSF52490">
    <property type="entry name" value="Tubulin nucleotide-binding domain-like"/>
    <property type="match status" value="1"/>
</dbReference>
<evidence type="ECO:0000256" key="5">
    <source>
        <dbReference type="NCBIfam" id="TIGR00065"/>
    </source>
</evidence>
<evidence type="ECO:0000256" key="2">
    <source>
        <dbReference type="ARBA" id="ARBA00022741"/>
    </source>
</evidence>
<organism evidence="9 10">
    <name type="scientific">Treponema socranskii subsp. socranskii VPI DR56BR1116 = ATCC 35536</name>
    <dbReference type="NCBI Taxonomy" id="1125725"/>
    <lineage>
        <taxon>Bacteria</taxon>
        <taxon>Pseudomonadati</taxon>
        <taxon>Spirochaetota</taxon>
        <taxon>Spirochaetia</taxon>
        <taxon>Spirochaetales</taxon>
        <taxon>Treponemataceae</taxon>
        <taxon>Treponema</taxon>
    </lineage>
</organism>
<keyword evidence="4 6" id="KW-0132">Cell division</keyword>
<dbReference type="SMART" id="SM00864">
    <property type="entry name" value="Tubulin"/>
    <property type="match status" value="1"/>
</dbReference>
<dbReference type="InterPro" id="IPR020805">
    <property type="entry name" value="Cell_div_FtsZ_CS"/>
</dbReference>
<comment type="subunit">
    <text evidence="4">Homodimer. Polymerizes to form a dynamic ring structure in a strictly GTP-dependent manner. Interacts directly with several other division proteins.</text>
</comment>
<protein>
    <recommendedName>
        <fullName evidence="4 5">Cell division protein FtsZ</fullName>
    </recommendedName>
</protein>
<dbReference type="InterPro" id="IPR018316">
    <property type="entry name" value="Tubulin/FtsZ_2-layer-sand-dom"/>
</dbReference>
<evidence type="ECO:0000256" key="3">
    <source>
        <dbReference type="ARBA" id="ARBA00023134"/>
    </source>
</evidence>
<keyword evidence="4 6" id="KW-0131">Cell cycle</keyword>
<keyword evidence="4" id="KW-0963">Cytoplasm</keyword>
<keyword evidence="4 6" id="KW-0717">Septation</keyword>
<dbReference type="PROSITE" id="PS01134">
    <property type="entry name" value="FTSZ_1"/>
    <property type="match status" value="1"/>
</dbReference>
<comment type="subcellular location">
    <subcellularLocation>
        <location evidence="4">Cytoplasm</location>
    </subcellularLocation>
    <text evidence="4">Assembles at midcell at the inner surface of the cytoplasmic membrane.</text>
</comment>
<dbReference type="RefSeq" id="WP_021495423.1">
    <property type="nucleotide sequence ID" value="NZ_AUZJ01000064.1"/>
</dbReference>
<dbReference type="NCBIfam" id="TIGR00065">
    <property type="entry name" value="ftsZ"/>
    <property type="match status" value="1"/>
</dbReference>
<proteinExistence type="inferred from homology"/>
<dbReference type="Proteomes" id="UP000016646">
    <property type="component" value="Unassembled WGS sequence"/>
</dbReference>
<reference evidence="9 10" key="1">
    <citation type="submission" date="2013-08" db="EMBL/GenBank/DDBJ databases">
        <authorList>
            <person name="Durkin A.S."/>
            <person name="Haft D.R."/>
            <person name="McCorrison J."/>
            <person name="Torralba M."/>
            <person name="Gillis M."/>
            <person name="Haft D.H."/>
            <person name="Methe B."/>
            <person name="Sutton G."/>
            <person name="Nelson K.E."/>
        </authorList>
    </citation>
    <scope>NUCLEOTIDE SEQUENCE [LARGE SCALE GENOMIC DNA]</scope>
    <source>
        <strain evidence="9 10">ATCC 35536</strain>
    </source>
</reference>
<dbReference type="HAMAP" id="MF_00909">
    <property type="entry name" value="FtsZ"/>
    <property type="match status" value="1"/>
</dbReference>
<dbReference type="PRINTS" id="PR00423">
    <property type="entry name" value="CELLDVISFTSZ"/>
</dbReference>
<dbReference type="Gene3D" id="3.30.1330.20">
    <property type="entry name" value="Tubulin/FtsZ, C-terminal domain"/>
    <property type="match status" value="1"/>
</dbReference>
<dbReference type="InterPro" id="IPR045061">
    <property type="entry name" value="FtsZ/CetZ"/>
</dbReference>